<evidence type="ECO:0000259" key="7">
    <source>
        <dbReference type="PROSITE" id="PS51194"/>
    </source>
</evidence>
<evidence type="ECO:0000256" key="2">
    <source>
        <dbReference type="ARBA" id="ARBA00022801"/>
    </source>
</evidence>
<feature type="region of interest" description="Disordered" evidence="5">
    <location>
        <begin position="1793"/>
        <end position="1868"/>
    </location>
</feature>
<dbReference type="InterPro" id="IPR014001">
    <property type="entry name" value="Helicase_ATP-bd"/>
</dbReference>
<evidence type="ECO:0000256" key="3">
    <source>
        <dbReference type="ARBA" id="ARBA00022806"/>
    </source>
</evidence>
<dbReference type="InterPro" id="IPR052431">
    <property type="entry name" value="SKI2_subfamily_helicases"/>
</dbReference>
<feature type="compositionally biased region" description="Low complexity" evidence="5">
    <location>
        <begin position="1814"/>
        <end position="1827"/>
    </location>
</feature>
<dbReference type="EMBL" id="ACFW01000009">
    <property type="protein sequence ID" value="EER29468.1"/>
    <property type="molecule type" value="Genomic_DNA"/>
</dbReference>
<evidence type="ECO:0000259" key="6">
    <source>
        <dbReference type="PROSITE" id="PS51192"/>
    </source>
</evidence>
<feature type="region of interest" description="Disordered" evidence="5">
    <location>
        <begin position="196"/>
        <end position="218"/>
    </location>
</feature>
<dbReference type="PANTHER" id="PTHR44533:SF4">
    <property type="entry name" value="DEAD_H RNA HELICASE, PUTATIVE-RELATED"/>
    <property type="match status" value="1"/>
</dbReference>
<dbReference type="SUPFAM" id="SSF52540">
    <property type="entry name" value="P-loop containing nucleoside triphosphate hydrolases"/>
    <property type="match status" value="1"/>
</dbReference>
<feature type="compositionally biased region" description="Acidic residues" evidence="5">
    <location>
        <begin position="172"/>
        <end position="184"/>
    </location>
</feature>
<dbReference type="PROSITE" id="PS51192">
    <property type="entry name" value="HELICASE_ATP_BIND_1"/>
    <property type="match status" value="1"/>
</dbReference>
<dbReference type="CDD" id="cd18025">
    <property type="entry name" value="DEXHc_DDX60"/>
    <property type="match status" value="1"/>
</dbReference>
<feature type="compositionally biased region" description="Acidic residues" evidence="5">
    <location>
        <begin position="200"/>
        <end position="213"/>
    </location>
</feature>
<dbReference type="InterPro" id="IPR027417">
    <property type="entry name" value="P-loop_NTPase"/>
</dbReference>
<dbReference type="Pfam" id="PF00271">
    <property type="entry name" value="Helicase_C"/>
    <property type="match status" value="1"/>
</dbReference>
<dbReference type="SMART" id="SM00487">
    <property type="entry name" value="DEXDc"/>
    <property type="match status" value="1"/>
</dbReference>
<dbReference type="Proteomes" id="UP000009084">
    <property type="component" value="Unassembled WGS sequence"/>
</dbReference>
<dbReference type="OrthoDB" id="2320933at2759"/>
<keyword evidence="4" id="KW-0067">ATP-binding</keyword>
<keyword evidence="2" id="KW-0378">Hydrolase</keyword>
<dbReference type="VEuPathDB" id="FungiDB:CPC735_071500"/>
<dbReference type="InterPro" id="IPR011545">
    <property type="entry name" value="DEAD/DEAH_box_helicase_dom"/>
</dbReference>
<keyword evidence="1" id="KW-0547">Nucleotide-binding</keyword>
<feature type="domain" description="Helicase C-terminal" evidence="7">
    <location>
        <begin position="1313"/>
        <end position="1477"/>
    </location>
</feature>
<dbReference type="InterPro" id="IPR059032">
    <property type="entry name" value="WHD_DDX60"/>
</dbReference>
<name>C5P1B0_COCP7</name>
<gene>
    <name evidence="8" type="ORF">CPC735_071500</name>
</gene>
<feature type="domain" description="Helicase ATP-binding" evidence="6">
    <location>
        <begin position="844"/>
        <end position="1014"/>
    </location>
</feature>
<organism evidence="8 9">
    <name type="scientific">Coccidioides posadasii (strain C735)</name>
    <name type="common">Valley fever fungus</name>
    <dbReference type="NCBI Taxonomy" id="222929"/>
    <lineage>
        <taxon>Eukaryota</taxon>
        <taxon>Fungi</taxon>
        <taxon>Dikarya</taxon>
        <taxon>Ascomycota</taxon>
        <taxon>Pezizomycotina</taxon>
        <taxon>Eurotiomycetes</taxon>
        <taxon>Eurotiomycetidae</taxon>
        <taxon>Onygenales</taxon>
        <taxon>Onygenaceae</taxon>
        <taxon>Coccidioides</taxon>
    </lineage>
</organism>
<evidence type="ECO:0000256" key="1">
    <source>
        <dbReference type="ARBA" id="ARBA00022741"/>
    </source>
</evidence>
<dbReference type="InterPro" id="IPR001650">
    <property type="entry name" value="Helicase_C-like"/>
</dbReference>
<feature type="compositionally biased region" description="Basic and acidic residues" evidence="5">
    <location>
        <begin position="1850"/>
        <end position="1868"/>
    </location>
</feature>
<dbReference type="GO" id="GO:0016787">
    <property type="term" value="F:hydrolase activity"/>
    <property type="evidence" value="ECO:0007669"/>
    <property type="project" value="UniProtKB-KW"/>
</dbReference>
<dbReference type="GO" id="GO:0004386">
    <property type="term" value="F:helicase activity"/>
    <property type="evidence" value="ECO:0007669"/>
    <property type="project" value="UniProtKB-KW"/>
</dbReference>
<protein>
    <submittedName>
        <fullName evidence="8">DEAD/DEAH box helicase domain containing protein</fullName>
    </submittedName>
</protein>
<reference evidence="8 9" key="1">
    <citation type="journal article" date="2009" name="Genome Res.">
        <title>Comparative genomic analyses of the human fungal pathogens Coccidioides and their relatives.</title>
        <authorList>
            <person name="Sharpton T.J."/>
            <person name="Stajich J.E."/>
            <person name="Rounsley S.D."/>
            <person name="Gardner M.J."/>
            <person name="Wortman J.R."/>
            <person name="Jordar V.S."/>
            <person name="Maiti R."/>
            <person name="Kodira C.D."/>
            <person name="Neafsey D.E."/>
            <person name="Zeng Q."/>
            <person name="Hung C.-Y."/>
            <person name="McMahan C."/>
            <person name="Muszewska A."/>
            <person name="Grynberg M."/>
            <person name="Mandel M.A."/>
            <person name="Kellner E.M."/>
            <person name="Barker B.M."/>
            <person name="Galgiani J.N."/>
            <person name="Orbach M.J."/>
            <person name="Kirkland T.N."/>
            <person name="Cole G.T."/>
            <person name="Henn M.R."/>
            <person name="Birren B.W."/>
            <person name="Taylor J.W."/>
        </authorList>
    </citation>
    <scope>NUCLEOTIDE SEQUENCE [LARGE SCALE GENOMIC DNA]</scope>
    <source>
        <strain evidence="9">C735</strain>
    </source>
</reference>
<accession>C5P1B0</accession>
<comment type="caution">
    <text evidence="8">The sequence shown here is derived from an EMBL/GenBank/DDBJ whole genome shotgun (WGS) entry which is preliminary data.</text>
</comment>
<feature type="region of interest" description="Disordered" evidence="5">
    <location>
        <begin position="1257"/>
        <end position="1299"/>
    </location>
</feature>
<dbReference type="FunFam" id="3.40.50.300:FF:001039">
    <property type="entry name" value="ATP-dependent RNA helicase DDX60"/>
    <property type="match status" value="1"/>
</dbReference>
<dbReference type="InterPro" id="IPR055124">
    <property type="entry name" value="PIN-like_DDX60"/>
</dbReference>
<evidence type="ECO:0000256" key="4">
    <source>
        <dbReference type="ARBA" id="ARBA00022840"/>
    </source>
</evidence>
<dbReference type="GO" id="GO:0005524">
    <property type="term" value="F:ATP binding"/>
    <property type="evidence" value="ECO:0007669"/>
    <property type="project" value="UniProtKB-KW"/>
</dbReference>
<feature type="region of interest" description="Disordered" evidence="5">
    <location>
        <begin position="163"/>
        <end position="184"/>
    </location>
</feature>
<dbReference type="GO" id="GO:0005737">
    <property type="term" value="C:cytoplasm"/>
    <property type="evidence" value="ECO:0007669"/>
    <property type="project" value="TreeGrafter"/>
</dbReference>
<dbReference type="Pfam" id="PF00270">
    <property type="entry name" value="DEAD"/>
    <property type="match status" value="1"/>
</dbReference>
<dbReference type="Pfam" id="PF23002">
    <property type="entry name" value="PIN-like_DDX60"/>
    <property type="match status" value="1"/>
</dbReference>
<dbReference type="GO" id="GO:0003676">
    <property type="term" value="F:nucleic acid binding"/>
    <property type="evidence" value="ECO:0007669"/>
    <property type="project" value="InterPro"/>
</dbReference>
<dbReference type="Gene3D" id="3.40.50.300">
    <property type="entry name" value="P-loop containing nucleotide triphosphate hydrolases"/>
    <property type="match status" value="2"/>
</dbReference>
<dbReference type="Pfam" id="PF26076">
    <property type="entry name" value="WHD_DDX60"/>
    <property type="match status" value="1"/>
</dbReference>
<feature type="region of interest" description="Disordered" evidence="5">
    <location>
        <begin position="608"/>
        <end position="655"/>
    </location>
</feature>
<feature type="compositionally biased region" description="Basic and acidic residues" evidence="5">
    <location>
        <begin position="622"/>
        <end position="635"/>
    </location>
</feature>
<evidence type="ECO:0000313" key="9">
    <source>
        <dbReference type="Proteomes" id="UP000009084"/>
    </source>
</evidence>
<dbReference type="SMART" id="SM00490">
    <property type="entry name" value="HELICc"/>
    <property type="match status" value="1"/>
</dbReference>
<sequence>MRRRHILLAWYANLWSRTVDLVGDYAGDELFIIEGDSLLLHVFSDKQLDFNPGFQLLHATYILEKFLQGLHQRKCNFHLVFFKEHAQLCVPPNATRDVYCKCLLAREAIVQHLQGNLSTAVPSIKVKLFDSYWSTDFLNYLTTSATYFIMCHDGAFSKMVPGHGSSSGSVDDNQDDDNDGDDVVEELDDETGILSLVESPDADGSEEIDDEDASDKSSIQGPIHALGFRYMINWFVGRGYNIALVNGIECRDTKVMAMIIEGNSLVAKKISRRLAGETLHSDSRFEDADSDSDLEPNSAREIPFLQLTRSSPAEIFEQLGSSENREIIQKLLDSVDRYQGAGLSQRELVLIVTLSLMFKSGLLSAGETKASCALILHAALMHECRLTDRVVKPADIVTGSHYFESFVGAAHMVLTSNSWRKVVTDNFIRCDLADLIDGRLFFHSLGRHATRASFEPSVISKFDTLASCLERLCGVCLQLEPLALGDQATKQELEKGKTVPTDKSTKPVLPFSHPVFNTHLAPVHLLLDKSEDPNMKKETFRVFKELSHWHNHHHAVGGKSNAMKMTEKQAFFAKRRNQFFMAEMRDYAASLTNATGGLLEPETVFVRSGKDTKPKPSSSSKAIEHPPPKFKEKKGSTKSSAKNKPSVKDVAAAANEKKRSEMVEKQIQIWIAMKAIFDKETQPATRFLKAKQYLATRPSHKRAIIQAEVSIYLLSILVELWIAKCVAGERRRFLHIAAFIWDMVCSMAKMKEAITLEIASYLTNTIKALGLPAELDIHPGRKLSKSSVSSPVFPSGKVGSLDIGLSPTEFQLLHAAPFLDRNMGSAPDPRVRDFEPDEWQRKVLDEIDAKKSLFVVAPTSAGKTFISFYAMKKVLEDDDDGVLVYVAPTKALVNQIAAEIQARFSKSFKHGGKSVWGIHTRDYRINNPTGCQVLVTVPHILQIMLLSPANATSWSSRVKRIIFDEVHCIGQVDDGVVWEQLLLLAPCPIIALSATIGNPQKFCKWLQMTQKANGIDLTMIEHSHRYSDLRKYVYKPPKRFLFNGLPASVPFAPPGLDNAAGMAFMHPVASLVVDRLRGMPDDLTLEARDCWMLWRAMMKYQSQDFPVEKYLDPAVALPNVIRKVDIVHWEAKLKALLKTWIEDPKSPFEMVLGDLEHSVRAASRPEVQISSGKITTSENPRKVIARHYLNTTLPLACSLHEQGGLPALFFNYDRSGCEDMCRHLLEQLENAEKQWKDSSSAWKDKLAGWEAWKSSEEKLAKKNPAEAKKKGKRKDEGDGISQEDRMRETLSPETSSYELFDPTAPVDGFHFADLKKLTPSEFDEYAFRLRGRSDEWLIKALRRGIGVHHAGMNRKYRQVCEMLFRKGYLRVVIATGTLALGINMPCKTVVFSGDSVFLTALNFRQAAGRAGRRGFDMLGNVVFQGLPYSKVCHLLSSKLPDLNGHFPITTSLVLRLFALLHESKLAPNAVKMINSVLSSARIYLGGGEAKHSVLHHLRFSIEYLRRSHLLGPTGVPLNFAGCVSHLYFVENASFAFHALLKGGYFHRLCEDVNRRPKVILLNMMLVMSHLFGRRWIRPSILENLKMASKKSTSLVVLPHLPPEAAKILKQSNQETLSIYSSYVKTFVDQHISETDCNLPLTGMKCGGDRSLESLKTPFSRPVRYISAFYALSGHEDNWETIADLCTTVRNGVWLEKTVVPYVGVFPDEEGQLPLNAYLYDFYKHGNDQALEKYNGIRKGDIWFVLNDFSLVLATIVTSFENLLKLSPVVDADMLDVMGTGDANEEELDVETIQNEASNVPTGKPNPTDLPTGQAPSTTSASSAIVAVPRRKAVADSWEDEAEGNEEEEETSKLVESKSKKKENDLEDWRRARDEVSMSAIGGKDERILNVLKSFKLLQTEFNQKFKEMWA</sequence>
<dbReference type="HOGENOM" id="CLU_002305_2_0_1"/>
<proteinExistence type="predicted"/>
<dbReference type="PROSITE" id="PS51194">
    <property type="entry name" value="HELICASE_CTER"/>
    <property type="match status" value="1"/>
</dbReference>
<evidence type="ECO:0000313" key="8">
    <source>
        <dbReference type="EMBL" id="EER29468.1"/>
    </source>
</evidence>
<evidence type="ECO:0000256" key="5">
    <source>
        <dbReference type="SAM" id="MobiDB-lite"/>
    </source>
</evidence>
<feature type="compositionally biased region" description="Basic and acidic residues" evidence="5">
    <location>
        <begin position="1257"/>
        <end position="1290"/>
    </location>
</feature>
<feature type="compositionally biased region" description="Acidic residues" evidence="5">
    <location>
        <begin position="1836"/>
        <end position="1849"/>
    </location>
</feature>
<keyword evidence="3 8" id="KW-0347">Helicase</keyword>
<dbReference type="PANTHER" id="PTHR44533">
    <property type="entry name" value="DEAD/H RNA HELICASE, PUTATIVE-RELATED"/>
    <property type="match status" value="1"/>
</dbReference>